<name>A0ABP1FKR4_9CHLO</name>
<dbReference type="SUPFAM" id="SSF54637">
    <property type="entry name" value="Thioesterase/thiol ester dehydrase-isomerase"/>
    <property type="match status" value="1"/>
</dbReference>
<dbReference type="EMBL" id="CAXHTA020000002">
    <property type="protein sequence ID" value="CAL5219195.1"/>
    <property type="molecule type" value="Genomic_DNA"/>
</dbReference>
<keyword evidence="2" id="KW-1185">Reference proteome</keyword>
<proteinExistence type="predicted"/>
<organism evidence="1 2">
    <name type="scientific">Coccomyxa viridis</name>
    <dbReference type="NCBI Taxonomy" id="1274662"/>
    <lineage>
        <taxon>Eukaryota</taxon>
        <taxon>Viridiplantae</taxon>
        <taxon>Chlorophyta</taxon>
        <taxon>core chlorophytes</taxon>
        <taxon>Trebouxiophyceae</taxon>
        <taxon>Trebouxiophyceae incertae sedis</taxon>
        <taxon>Coccomyxaceae</taxon>
        <taxon>Coccomyxa</taxon>
    </lineage>
</organism>
<gene>
    <name evidence="1" type="primary">g984</name>
    <name evidence="1" type="ORF">VP750_LOCUS854</name>
</gene>
<dbReference type="InterPro" id="IPR029069">
    <property type="entry name" value="HotDog_dom_sf"/>
</dbReference>
<protein>
    <submittedName>
        <fullName evidence="1">G984 protein</fullName>
    </submittedName>
</protein>
<evidence type="ECO:0000313" key="2">
    <source>
        <dbReference type="Proteomes" id="UP001497392"/>
    </source>
</evidence>
<sequence length="221" mass="23801">MLRSCHITHLTRIAHLARGAATSSEGQQWKWLQDRGHVVNPCNSRLHPAFSAGMAVEGEELSVQTAYTPDSHCFGCGPAADDGLHLKSFRVENGLSATVQLPSKYQAFPGIINGGIVSSLFDCHGNWTAAIALMDKAKLPRPPLTLTAELLVRYREATPPNEQLVVRSSVVSIKENTEKIGGGKPSVQVDITLHKADEDGSERLLATATGIFKKLGALRAL</sequence>
<reference evidence="1 2" key="1">
    <citation type="submission" date="2024-06" db="EMBL/GenBank/DDBJ databases">
        <authorList>
            <person name="Kraege A."/>
            <person name="Thomma B."/>
        </authorList>
    </citation>
    <scope>NUCLEOTIDE SEQUENCE [LARGE SCALE GENOMIC DNA]</scope>
</reference>
<evidence type="ECO:0000313" key="1">
    <source>
        <dbReference type="EMBL" id="CAL5219195.1"/>
    </source>
</evidence>
<comment type="caution">
    <text evidence="1">The sequence shown here is derived from an EMBL/GenBank/DDBJ whole genome shotgun (WGS) entry which is preliminary data.</text>
</comment>
<dbReference type="CDD" id="cd03443">
    <property type="entry name" value="PaaI_thioesterase"/>
    <property type="match status" value="1"/>
</dbReference>
<dbReference type="Gene3D" id="3.10.129.10">
    <property type="entry name" value="Hotdog Thioesterase"/>
    <property type="match status" value="1"/>
</dbReference>
<dbReference type="Proteomes" id="UP001497392">
    <property type="component" value="Unassembled WGS sequence"/>
</dbReference>
<accession>A0ABP1FKR4</accession>